<dbReference type="Proteomes" id="UP000839561">
    <property type="component" value="Unassembled WGS sequence"/>
</dbReference>
<reference evidence="2" key="1">
    <citation type="submission" date="2019-03" db="EMBL/GenBank/DDBJ databases">
        <authorList>
            <person name="Ashton P.M."/>
            <person name="Dallman T."/>
            <person name="Nair S."/>
            <person name="De Pinna E."/>
            <person name="Peters T."/>
            <person name="Grant K."/>
        </authorList>
    </citation>
    <scope>NUCLEOTIDE SEQUENCE [LARGE SCALE GENOMIC DNA]</scope>
    <source>
        <strain evidence="2">313260</strain>
    </source>
</reference>
<feature type="transmembrane region" description="Helical" evidence="1">
    <location>
        <begin position="37"/>
        <end position="54"/>
    </location>
</feature>
<name>A0A5I4ZXP9_SALET</name>
<feature type="transmembrane region" description="Helical" evidence="1">
    <location>
        <begin position="112"/>
        <end position="134"/>
    </location>
</feature>
<evidence type="ECO:0000256" key="1">
    <source>
        <dbReference type="SAM" id="Phobius"/>
    </source>
</evidence>
<accession>A0A5I4ZXP9</accession>
<dbReference type="AlphaFoldDB" id="A0A5I4ZXP9"/>
<dbReference type="EMBL" id="AAIONP010000021">
    <property type="protein sequence ID" value="ECG4922543.1"/>
    <property type="molecule type" value="Genomic_DNA"/>
</dbReference>
<keyword evidence="1" id="KW-0472">Membrane</keyword>
<organism evidence="2">
    <name type="scientific">Salmonella enterica subsp. enterica serovar Vitkin</name>
    <dbReference type="NCBI Taxonomy" id="2565162"/>
    <lineage>
        <taxon>Bacteria</taxon>
        <taxon>Pseudomonadati</taxon>
        <taxon>Pseudomonadota</taxon>
        <taxon>Gammaproteobacteria</taxon>
        <taxon>Enterobacterales</taxon>
        <taxon>Enterobacteriaceae</taxon>
        <taxon>Salmonella</taxon>
    </lineage>
</organism>
<protein>
    <submittedName>
        <fullName evidence="2">Uncharacterized protein</fullName>
    </submittedName>
</protein>
<keyword evidence="1" id="KW-0812">Transmembrane</keyword>
<comment type="caution">
    <text evidence="2">The sequence shown here is derived from an EMBL/GenBank/DDBJ whole genome shotgun (WGS) entry which is preliminary data.</text>
</comment>
<proteinExistence type="predicted"/>
<feature type="transmembrane region" description="Helical" evidence="1">
    <location>
        <begin position="74"/>
        <end position="92"/>
    </location>
</feature>
<keyword evidence="1" id="KW-1133">Transmembrane helix</keyword>
<evidence type="ECO:0000313" key="2">
    <source>
        <dbReference type="EMBL" id="ECG4922543.1"/>
    </source>
</evidence>
<gene>
    <name evidence="2" type="ORF">E0T03_21655</name>
</gene>
<sequence length="148" mass="16524">MNKLIVSLLLMIMAPALGVVGGMILSFWNTGNDLQPLWGRLSGAVTILVIALNLKNVFSKEVTKAKNKHRKRMLLAIFSVIVFPILAGTEAENSDQETNSANDFVTDQAMNMFAYLPFAINCWYICLEGIAPLWRRFKSVTSTKNIEQ</sequence>